<name>A0A133NRY3_GARVA</name>
<evidence type="ECO:0000313" key="2">
    <source>
        <dbReference type="EMBL" id="KXA19056.1"/>
    </source>
</evidence>
<accession>A0A133NRY3</accession>
<evidence type="ECO:0000256" key="1">
    <source>
        <dbReference type="SAM" id="MobiDB-lite"/>
    </source>
</evidence>
<organism evidence="2 3">
    <name type="scientific">Gardnerella vaginalis</name>
    <dbReference type="NCBI Taxonomy" id="2702"/>
    <lineage>
        <taxon>Bacteria</taxon>
        <taxon>Bacillati</taxon>
        <taxon>Actinomycetota</taxon>
        <taxon>Actinomycetes</taxon>
        <taxon>Bifidobacteriales</taxon>
        <taxon>Bifidobacteriaceae</taxon>
        <taxon>Gardnerella</taxon>
    </lineage>
</organism>
<dbReference type="EMBL" id="LRQA01000016">
    <property type="protein sequence ID" value="KXA19056.1"/>
    <property type="molecule type" value="Genomic_DNA"/>
</dbReference>
<comment type="caution">
    <text evidence="2">The sequence shown here is derived from an EMBL/GenBank/DDBJ whole genome shotgun (WGS) entry which is preliminary data.</text>
</comment>
<dbReference type="AlphaFoldDB" id="A0A133NRY3"/>
<protein>
    <submittedName>
        <fullName evidence="2">Uncharacterized protein</fullName>
    </submittedName>
</protein>
<reference evidence="2 3" key="1">
    <citation type="submission" date="2016-01" db="EMBL/GenBank/DDBJ databases">
        <authorList>
            <person name="Oliw E.H."/>
        </authorList>
    </citation>
    <scope>NUCLEOTIDE SEQUENCE [LARGE SCALE GENOMIC DNA]</scope>
    <source>
        <strain evidence="2 3">GED7760B</strain>
    </source>
</reference>
<feature type="region of interest" description="Disordered" evidence="1">
    <location>
        <begin position="14"/>
        <end position="40"/>
    </location>
</feature>
<gene>
    <name evidence="2" type="ORF">HMPREF3216_00207</name>
</gene>
<evidence type="ECO:0000313" key="3">
    <source>
        <dbReference type="Proteomes" id="UP000070558"/>
    </source>
</evidence>
<sequence>MHAANKIANQCSFNASNNIHHKPKQSHANLHPHNIQQSTF</sequence>
<dbReference type="PATRIC" id="fig|2702.99.peg.208"/>
<proteinExistence type="predicted"/>
<dbReference type="Proteomes" id="UP000070558">
    <property type="component" value="Unassembled WGS sequence"/>
</dbReference>